<keyword evidence="2" id="KW-1185">Reference proteome</keyword>
<gene>
    <name evidence="1" type="ORF">OB919_20005</name>
</gene>
<evidence type="ECO:0000313" key="1">
    <source>
        <dbReference type="EMBL" id="MCU4754235.1"/>
    </source>
</evidence>
<accession>A0AAP2ZCK6</accession>
<reference evidence="1 2" key="1">
    <citation type="submission" date="2022-09" db="EMBL/GenBank/DDBJ databases">
        <title>Enrichment on poylsaccharides allowed isolation of novel metabolic and taxonomic groups of Haloarchaea.</title>
        <authorList>
            <person name="Sorokin D.Y."/>
            <person name="Elcheninov A.G."/>
            <person name="Khizhniak T.V."/>
            <person name="Kolganova T.V."/>
            <person name="Kublanov I.V."/>
        </authorList>
    </citation>
    <scope>NUCLEOTIDE SEQUENCE [LARGE SCALE GENOMIC DNA]</scope>
    <source>
        <strain evidence="1 2">AArc-curdl1</strain>
    </source>
</reference>
<proteinExistence type="predicted"/>
<dbReference type="Proteomes" id="UP001321047">
    <property type="component" value="Unassembled WGS sequence"/>
</dbReference>
<comment type="caution">
    <text evidence="1">The sequence shown here is derived from an EMBL/GenBank/DDBJ whole genome shotgun (WGS) entry which is preliminary data.</text>
</comment>
<organism evidence="1 2">
    <name type="scientific">Natronosalvus hydrolyticus</name>
    <dbReference type="NCBI Taxonomy" id="2979988"/>
    <lineage>
        <taxon>Archaea</taxon>
        <taxon>Methanobacteriati</taxon>
        <taxon>Methanobacteriota</taxon>
        <taxon>Stenosarchaea group</taxon>
        <taxon>Halobacteria</taxon>
        <taxon>Halobacteriales</taxon>
        <taxon>Natrialbaceae</taxon>
        <taxon>Natronosalvus</taxon>
    </lineage>
</organism>
<evidence type="ECO:0000313" key="2">
    <source>
        <dbReference type="Proteomes" id="UP001321047"/>
    </source>
</evidence>
<dbReference type="RefSeq" id="WP_342810537.1">
    <property type="nucleotide sequence ID" value="NZ_JAOPJZ010000034.1"/>
</dbReference>
<dbReference type="EMBL" id="JAOPJZ010000034">
    <property type="protein sequence ID" value="MCU4754235.1"/>
    <property type="molecule type" value="Genomic_DNA"/>
</dbReference>
<dbReference type="AlphaFoldDB" id="A0AAP2ZCK6"/>
<protein>
    <submittedName>
        <fullName evidence="1">Uncharacterized protein</fullName>
    </submittedName>
</protein>
<sequence>MTDISWTIHTDTSGQINVPGAVGGSYPSFGSGDIVRITFLADEITDTEFETLHEFVRYTNDGTSNTGIDIRGNPWYHESIHPQSEFTSLLVRLEPGGSLYNIDSWWAIITNASLSTNTIGVNRQIEFELFVLAEYDDYSDRKYIEAEFEAGL</sequence>
<name>A0AAP2ZCK6_9EURY</name>